<organism evidence="1 2">
    <name type="scientific">Defluviicoccus vanus</name>
    <dbReference type="NCBI Taxonomy" id="111831"/>
    <lineage>
        <taxon>Bacteria</taxon>
        <taxon>Pseudomonadati</taxon>
        <taxon>Pseudomonadota</taxon>
        <taxon>Alphaproteobacteria</taxon>
        <taxon>Rhodospirillales</taxon>
        <taxon>Rhodospirillaceae</taxon>
        <taxon>Defluviicoccus</taxon>
    </lineage>
</organism>
<protein>
    <submittedName>
        <fullName evidence="1">Uncharacterized protein</fullName>
    </submittedName>
</protein>
<dbReference type="KEGG" id="dvn:HQ394_13960"/>
<dbReference type="AlphaFoldDB" id="A0A7H1N3E4"/>
<gene>
    <name evidence="1" type="ORF">HQ394_13960</name>
</gene>
<evidence type="ECO:0000313" key="1">
    <source>
        <dbReference type="EMBL" id="QNT70230.1"/>
    </source>
</evidence>
<dbReference type="SUPFAM" id="SSF53706">
    <property type="entry name" value="Formate dehydrogenase/DMSO reductase, domains 1-3"/>
    <property type="match status" value="1"/>
</dbReference>
<keyword evidence="2" id="KW-1185">Reference proteome</keyword>
<reference evidence="1 2" key="1">
    <citation type="submission" date="2020-05" db="EMBL/GenBank/DDBJ databases">
        <title>Complete closed genome sequence of Defluviicoccus vanus.</title>
        <authorList>
            <person name="Bessarab I."/>
            <person name="Arumugam K."/>
            <person name="Maszenan A.M."/>
            <person name="Seviour R.J."/>
            <person name="Williams R.B."/>
        </authorList>
    </citation>
    <scope>NUCLEOTIDE SEQUENCE [LARGE SCALE GENOMIC DNA]</scope>
    <source>
        <strain evidence="1 2">Ben 114</strain>
    </source>
</reference>
<dbReference type="Proteomes" id="UP000516369">
    <property type="component" value="Chromosome"/>
</dbReference>
<proteinExistence type="predicted"/>
<evidence type="ECO:0000313" key="2">
    <source>
        <dbReference type="Proteomes" id="UP000516369"/>
    </source>
</evidence>
<sequence length="47" mass="5054">MATNPVVSMPRVDAGKAGLDQLKFFVASDTIVRVRVRLPSVVVRDAA</sequence>
<dbReference type="EMBL" id="CP053923">
    <property type="protein sequence ID" value="QNT70230.1"/>
    <property type="molecule type" value="Genomic_DNA"/>
</dbReference>
<accession>A0A7H1N3E4</accession>
<dbReference type="RefSeq" id="WP_190260716.1">
    <property type="nucleotide sequence ID" value="NZ_CP053923.1"/>
</dbReference>
<name>A0A7H1N3E4_9PROT</name>